<dbReference type="CDD" id="cd00075">
    <property type="entry name" value="HATPase"/>
    <property type="match status" value="1"/>
</dbReference>
<reference evidence="10" key="1">
    <citation type="submission" date="2014-06" db="EMBL/GenBank/DDBJ databases">
        <authorList>
            <person name="Urmite Genomes Urmite Genomes"/>
        </authorList>
    </citation>
    <scope>NUCLEOTIDE SEQUENCE</scope>
</reference>
<dbReference type="SUPFAM" id="SSF55874">
    <property type="entry name" value="ATPase domain of HSP90 chaperone/DNA topoisomerase II/histidine kinase"/>
    <property type="match status" value="1"/>
</dbReference>
<feature type="transmembrane region" description="Helical" evidence="7">
    <location>
        <begin position="180"/>
        <end position="202"/>
    </location>
</feature>
<evidence type="ECO:0000256" key="1">
    <source>
        <dbReference type="ARBA" id="ARBA00000085"/>
    </source>
</evidence>
<evidence type="ECO:0000256" key="4">
    <source>
        <dbReference type="ARBA" id="ARBA00022679"/>
    </source>
</evidence>
<keyword evidence="5" id="KW-0418">Kinase</keyword>
<keyword evidence="6" id="KW-0902">Two-component regulatory system</keyword>
<keyword evidence="3" id="KW-0597">Phosphoprotein</keyword>
<protein>
    <recommendedName>
        <fullName evidence="2">histidine kinase</fullName>
        <ecNumber evidence="2">2.7.13.3</ecNumber>
    </recommendedName>
</protein>
<keyword evidence="4" id="KW-0808">Transferase</keyword>
<dbReference type="CDD" id="cd00082">
    <property type="entry name" value="HisKA"/>
    <property type="match status" value="1"/>
</dbReference>
<feature type="domain" description="Histidine kinase" evidence="9">
    <location>
        <begin position="274"/>
        <end position="489"/>
    </location>
</feature>
<proteinExistence type="predicted"/>
<dbReference type="SMART" id="SM00388">
    <property type="entry name" value="HisKA"/>
    <property type="match status" value="1"/>
</dbReference>
<evidence type="ECO:0000256" key="3">
    <source>
        <dbReference type="ARBA" id="ARBA00022553"/>
    </source>
</evidence>
<dbReference type="PANTHER" id="PTHR43547:SF2">
    <property type="entry name" value="HYBRID SIGNAL TRANSDUCTION HISTIDINE KINASE C"/>
    <property type="match status" value="1"/>
</dbReference>
<comment type="catalytic activity">
    <reaction evidence="1">
        <text>ATP + protein L-histidine = ADP + protein N-phospho-L-histidine.</text>
        <dbReference type="EC" id="2.7.13.3"/>
    </reaction>
</comment>
<gene>
    <name evidence="10" type="ORF">BN1086_02140</name>
</gene>
<sequence length="489" mass="54959">MMRRFSLSQRLTLLFILLLMLCATVACAVQLYSSMQYGNAMVQRLSGGLAQQIVQREPILDAQGRVDRSVLKPLFDRLMTFNPSVELYVISSDGELLADAAPPGHIQRQKIDISPLQTFLSGAAMPVYGDDPRSQSQKVFSVTPLRQDGELKGYLYIILQGEESNALAEMAWHKALWSTVLWSLLWVALFGLLAGLLIWYWVTRPVKRLTMDVAGLEQDSITAIKQLAAQQPETTVSDEVAVLRNTFIELARKISGQWDQLADSDRQRREFIANISHDLRTPLTSLLGYLETLSLKSATLTPQETQQYLATALRQGHKVRHLSQQLFELARLEHGSIKPQLERFAIGELIQDVAQKFDLTIETRQLHLQVDMPHSLPLINADVSMIERVVTNLLDNAVRHSPQGSTIRLKVWQEEAQLQVEVSDSGPGIDEALRDQLFQRPSVLGHQASREDRGGLGLLIVRRMLELHGGGIRLMDSVSGARFRFFVPL</sequence>
<dbReference type="Pfam" id="PF02518">
    <property type="entry name" value="HATPase_c"/>
    <property type="match status" value="1"/>
</dbReference>
<name>A0A078LG09_CITKO</name>
<dbReference type="InterPro" id="IPR005467">
    <property type="entry name" value="His_kinase_dom"/>
</dbReference>
<dbReference type="AlphaFoldDB" id="A0A078LG09"/>
<evidence type="ECO:0000256" key="2">
    <source>
        <dbReference type="ARBA" id="ARBA00012438"/>
    </source>
</evidence>
<evidence type="ECO:0000313" key="10">
    <source>
        <dbReference type="EMBL" id="CDZ84006.1"/>
    </source>
</evidence>
<evidence type="ECO:0000256" key="5">
    <source>
        <dbReference type="ARBA" id="ARBA00022777"/>
    </source>
</evidence>
<dbReference type="Gene3D" id="1.10.287.130">
    <property type="match status" value="1"/>
</dbReference>
<dbReference type="EC" id="2.7.13.3" evidence="2"/>
<evidence type="ECO:0000256" key="7">
    <source>
        <dbReference type="SAM" id="Phobius"/>
    </source>
</evidence>
<dbReference type="EMBL" id="LK931336">
    <property type="protein sequence ID" value="CDZ84006.1"/>
    <property type="molecule type" value="Genomic_DNA"/>
</dbReference>
<dbReference type="PROSITE" id="PS51257">
    <property type="entry name" value="PROKAR_LIPOPROTEIN"/>
    <property type="match status" value="1"/>
</dbReference>
<dbReference type="PANTHER" id="PTHR43547">
    <property type="entry name" value="TWO-COMPONENT HISTIDINE KINASE"/>
    <property type="match status" value="1"/>
</dbReference>
<evidence type="ECO:0000256" key="8">
    <source>
        <dbReference type="SAM" id="SignalP"/>
    </source>
</evidence>
<keyword evidence="8" id="KW-0732">Signal</keyword>
<evidence type="ECO:0000256" key="6">
    <source>
        <dbReference type="ARBA" id="ARBA00023012"/>
    </source>
</evidence>
<keyword evidence="7" id="KW-1133">Transmembrane helix</keyword>
<dbReference type="InterPro" id="IPR004358">
    <property type="entry name" value="Sig_transdc_His_kin-like_C"/>
</dbReference>
<dbReference type="GO" id="GO:0000155">
    <property type="term" value="F:phosphorelay sensor kinase activity"/>
    <property type="evidence" value="ECO:0007669"/>
    <property type="project" value="InterPro"/>
</dbReference>
<feature type="signal peptide" evidence="8">
    <location>
        <begin position="1"/>
        <end position="28"/>
    </location>
</feature>
<keyword evidence="7" id="KW-0812">Transmembrane</keyword>
<dbReference type="SUPFAM" id="SSF47384">
    <property type="entry name" value="Homodimeric domain of signal transducing histidine kinase"/>
    <property type="match status" value="1"/>
</dbReference>
<dbReference type="FunFam" id="1.10.287.130:FF:000001">
    <property type="entry name" value="Two-component sensor histidine kinase"/>
    <property type="match status" value="1"/>
</dbReference>
<dbReference type="Gene3D" id="3.30.565.10">
    <property type="entry name" value="Histidine kinase-like ATPase, C-terminal domain"/>
    <property type="match status" value="1"/>
</dbReference>
<dbReference type="InterPro" id="IPR036097">
    <property type="entry name" value="HisK_dim/P_sf"/>
</dbReference>
<feature type="chain" id="PRO_5001740927" description="histidine kinase" evidence="8">
    <location>
        <begin position="29"/>
        <end position="489"/>
    </location>
</feature>
<keyword evidence="7" id="KW-0472">Membrane</keyword>
<dbReference type="InterPro" id="IPR003661">
    <property type="entry name" value="HisK_dim/P_dom"/>
</dbReference>
<dbReference type="PROSITE" id="PS50109">
    <property type="entry name" value="HIS_KIN"/>
    <property type="match status" value="1"/>
</dbReference>
<dbReference type="PATRIC" id="fig|545.12.peg.2156"/>
<dbReference type="InterPro" id="IPR036890">
    <property type="entry name" value="HATPase_C_sf"/>
</dbReference>
<dbReference type="PRINTS" id="PR00344">
    <property type="entry name" value="BCTRLSENSOR"/>
</dbReference>
<evidence type="ECO:0000259" key="9">
    <source>
        <dbReference type="PROSITE" id="PS50109"/>
    </source>
</evidence>
<dbReference type="RefSeq" id="WP_200075442.1">
    <property type="nucleotide sequence ID" value="NZ_JADVIJ010000001.1"/>
</dbReference>
<accession>A0A078LG09</accession>
<dbReference type="InterPro" id="IPR003594">
    <property type="entry name" value="HATPase_dom"/>
</dbReference>
<organism evidence="10">
    <name type="scientific">Citrobacter koseri</name>
    <name type="common">Citrobacter diversus</name>
    <dbReference type="NCBI Taxonomy" id="545"/>
    <lineage>
        <taxon>Bacteria</taxon>
        <taxon>Pseudomonadati</taxon>
        <taxon>Pseudomonadota</taxon>
        <taxon>Gammaproteobacteria</taxon>
        <taxon>Enterobacterales</taxon>
        <taxon>Enterobacteriaceae</taxon>
        <taxon>Citrobacter</taxon>
    </lineage>
</organism>
<dbReference type="SMART" id="SM00387">
    <property type="entry name" value="HATPase_c"/>
    <property type="match status" value="1"/>
</dbReference>
<dbReference type="Pfam" id="PF00512">
    <property type="entry name" value="HisKA"/>
    <property type="match status" value="1"/>
</dbReference>